<reference evidence="16" key="1">
    <citation type="journal article" date="2010" name="Science">
        <title>The genome of the Western clawed frog Xenopus tropicalis.</title>
        <authorList>
            <person name="Hellsten U."/>
            <person name="Harland R.M."/>
            <person name="Gilchrist M.J."/>
            <person name="Hendrix D."/>
            <person name="Jurka J."/>
            <person name="Kapitonov V."/>
            <person name="Ovcharenko I."/>
            <person name="Putnam N.H."/>
            <person name="Shu S."/>
            <person name="Taher L."/>
            <person name="Blitz I.L."/>
            <person name="Blumberg B."/>
            <person name="Dichmann D.S."/>
            <person name="Dubchak I."/>
            <person name="Amaya E."/>
            <person name="Detter J.C."/>
            <person name="Fletcher R."/>
            <person name="Gerhard D.S."/>
            <person name="Goodstein D."/>
            <person name="Graves T."/>
            <person name="Grigoriev I.V."/>
            <person name="Grimwood J."/>
            <person name="Kawashima T."/>
            <person name="Lindquist E."/>
            <person name="Lucas S.M."/>
            <person name="Mead P.E."/>
            <person name="Mitros T."/>
            <person name="Ogino H."/>
            <person name="Ohta Y."/>
            <person name="Poliakov A.V."/>
            <person name="Pollet N."/>
            <person name="Robert J."/>
            <person name="Salamov A."/>
            <person name="Sater A.K."/>
            <person name="Schmutz J."/>
            <person name="Terry A."/>
            <person name="Vize P.D."/>
            <person name="Warren W.C."/>
            <person name="Wells D."/>
            <person name="Wills A."/>
            <person name="Wilson R.K."/>
            <person name="Zimmerman L.B."/>
            <person name="Zorn A.M."/>
            <person name="Grainger R."/>
            <person name="Grammer T."/>
            <person name="Khokha M.K."/>
            <person name="Richardson P.M."/>
            <person name="Rokhsar D.S."/>
        </authorList>
    </citation>
    <scope>NUCLEOTIDE SEQUENCE [LARGE SCALE GENOMIC DNA]</scope>
    <source>
        <strain evidence="16">Nigerian</strain>
    </source>
</reference>
<dbReference type="Pfam" id="PF19273">
    <property type="entry name" value="Exportin-5"/>
    <property type="match status" value="1"/>
</dbReference>
<dbReference type="GO" id="GO:0000049">
    <property type="term" value="F:tRNA binding"/>
    <property type="evidence" value="ECO:0007669"/>
    <property type="project" value="UniProtKB-KW"/>
</dbReference>
<dbReference type="InterPro" id="IPR013598">
    <property type="entry name" value="Exportin-1/Importin-b-like"/>
</dbReference>
<dbReference type="Xenbase" id="XB-GENE-5947328">
    <property type="gene designation" value="xpo5"/>
</dbReference>
<evidence type="ECO:0000256" key="14">
    <source>
        <dbReference type="ARBA" id="ARBA00077871"/>
    </source>
</evidence>
<dbReference type="Bgee" id="ENSXETG00000010883">
    <property type="expression patterns" value="Expressed in neurula embryo and 13 other cell types or tissues"/>
</dbReference>
<accession>A0A803JXI6</accession>
<feature type="domain" description="Importin N-terminal" evidence="15">
    <location>
        <begin position="78"/>
        <end position="145"/>
    </location>
</feature>
<dbReference type="InParanoid" id="A0A803JXI6"/>
<evidence type="ECO:0000256" key="7">
    <source>
        <dbReference type="ARBA" id="ARBA00022884"/>
    </source>
</evidence>
<dbReference type="Pfam" id="PF08389">
    <property type="entry name" value="Xpo1"/>
    <property type="match status" value="1"/>
</dbReference>
<keyword evidence="5" id="KW-0963">Cytoplasm</keyword>
<dbReference type="Ensembl" id="ENSXETT00000112233">
    <property type="protein sequence ID" value="ENSXETP00000112736"/>
    <property type="gene ID" value="ENSXETG00000010883"/>
</dbReference>
<evidence type="ECO:0000256" key="8">
    <source>
        <dbReference type="ARBA" id="ARBA00022927"/>
    </source>
</evidence>
<dbReference type="InterPro" id="IPR045478">
    <property type="entry name" value="Exportin-5_C"/>
</dbReference>
<keyword evidence="7" id="KW-0694">RNA-binding</keyword>
<comment type="function">
    <text evidence="12">Mediates the nuclear export of micro-RNA precursors, which form short hairpins. Also mediates the nuclear export of synthetic short hairpin RNAs used for RNA interference. In some circumstances can also mediate the nuclear export of deacylated and aminoacylated tRNAs. Specifically recognizes dsRNAs that lack a 5'-overhang in a sequence-independent manner, have only a short 3'-overhang, and that have a double-stranded length of at least 15 base-pairs. Binding is dependent on Ran-GTP.</text>
</comment>
<evidence type="ECO:0000256" key="9">
    <source>
        <dbReference type="ARBA" id="ARBA00022990"/>
    </source>
</evidence>
<dbReference type="GO" id="GO:0005049">
    <property type="term" value="F:nuclear export signal receptor activity"/>
    <property type="evidence" value="ECO:0007669"/>
    <property type="project" value="InterPro"/>
</dbReference>
<dbReference type="GO" id="GO:0031267">
    <property type="term" value="F:small GTPase binding"/>
    <property type="evidence" value="ECO:0007669"/>
    <property type="project" value="InterPro"/>
</dbReference>
<dbReference type="SUPFAM" id="SSF48371">
    <property type="entry name" value="ARM repeat"/>
    <property type="match status" value="1"/>
</dbReference>
<dbReference type="InterPro" id="IPR011989">
    <property type="entry name" value="ARM-like"/>
</dbReference>
<evidence type="ECO:0000256" key="6">
    <source>
        <dbReference type="ARBA" id="ARBA00022555"/>
    </source>
</evidence>
<keyword evidence="8" id="KW-0653">Protein transport</keyword>
<dbReference type="PANTHER" id="PTHR11223:SF20">
    <property type="entry name" value="EXPORTIN 5 ISOFORM X1"/>
    <property type="match status" value="1"/>
</dbReference>
<name>A0A803JXI6_XENTR</name>
<keyword evidence="4" id="KW-0813">Transport</keyword>
<organism evidence="16">
    <name type="scientific">Xenopus tropicalis</name>
    <name type="common">Western clawed frog</name>
    <name type="synonym">Silurana tropicalis</name>
    <dbReference type="NCBI Taxonomy" id="8364"/>
    <lineage>
        <taxon>Eukaryota</taxon>
        <taxon>Metazoa</taxon>
        <taxon>Chordata</taxon>
        <taxon>Craniata</taxon>
        <taxon>Vertebrata</taxon>
        <taxon>Euteleostomi</taxon>
        <taxon>Amphibia</taxon>
        <taxon>Batrachia</taxon>
        <taxon>Anura</taxon>
        <taxon>Pipoidea</taxon>
        <taxon>Pipidae</taxon>
        <taxon>Xenopodinae</taxon>
        <taxon>Xenopus</taxon>
        <taxon>Silurana</taxon>
    </lineage>
</organism>
<dbReference type="InterPro" id="IPR045065">
    <property type="entry name" value="XPO1/5"/>
</dbReference>
<dbReference type="InterPro" id="IPR016024">
    <property type="entry name" value="ARM-type_fold"/>
</dbReference>
<keyword evidence="9" id="KW-0007">Acetylation</keyword>
<sequence>MRKHRIARLRMRTAPIAALWYQMRMRNDGRVAGGALSEWHSNSTGAMASQLHVLCGRLVRALTVIMDPKSSQEGRQEAHKFCEEFKERSPLCVPCGLQLSNRSHSPCVRHFGLHVLEHVIKFRWNDMSREEKVCLKDSVMDLISHGMHPILEEESHIKDMMARIVVEMAKREWPQHWPDLLNELDSLTRVGEAQTELVMFILLRLAEDVVTFQNLPTQRRRDIQTTMTQKMDVLFAFMLNILQQSVQQYQHLKTDPANSVKAQGMCRVAVASLKTLAGYIDWVAITHIMADNCKLLGMLCVLLSEPELQLEAAECLLIAVSRKGKLEDRIPLLILFGDEAIEYILSVAQMADTETLEEKRYILLKRICQLICTLGTQICALTQSPDLKVNVPGNFNKYLETLLSFTRHASQFLTSSTILTWGTIFRHEVLSRHPQLLAAIPDFLRSSMVSIVRVGFPSKDNSPSCKYSRMDYESDEDFNGFFNSFRALMGGVVRAACYLDPHTGFCIAKEWLQFQLSAPLDPGPHNAQPGDALCSPTSTSFLQWEAMTFFCECVTSQLFRVVPKEELPVAEGIGLLQQVLSYETMDPLILSFVLTNLSSLMPFITCLSSYVPPVLSKLLDAISFPLSGDMKVSKSRGEMNVRRHANSSLIKVCRDYPELVQPHFEQLHARVTALLGEEQLLTQMGKCALMEALILASNQFKSYDRQQVLLEELIGPLVSGCVSEKTQRAFSGPDEFIYFVGADILMHQQEEEDRGAPSRSQLSLCTFALLGMVKRSQWPTDPEEAKAGGFVIGYSASGAPLLRNPGARLLLKVLDSLLALIRTMNNLYLPEVMGKMGDTFCKSLNMLAMDRKLLMGTSQSAIEDCDLPAKTNLSRIQFFFASLFDNCCQILGHCGPSMPHEFYSVPDLASRLLSSVFTNADNVPDYRLRLILRVLVKPLILSCPAEKYESLVCPILGPLIIYLYQRLSQKWLSINQRTVVSEEDYTEEDSECQEVLEEQLVRQLTREVVDLIGSCCIARKSNDFCASGADVGHSAGQADGDEEEMMTTEAVAPGPIELTELGQFLLANEEISTSLLVISFSPLVWKDTMACQKAASHLCWPLLKQVMSASPLPADAALCVFSNILCGLQTHGQHESCKFPLVQLSFQTYEALRPQYPELRGLMEQVPDVPRDSLEQFDAKLLAPPQKVGEKKRREHFKKLIAGCIGKPLGEQFRKEVHIRNLPALFKKKTKSAPDSDSVLSSCDSSLVALFQP</sequence>
<comment type="similarity">
    <text evidence="3">Belongs to the exportin family.</text>
</comment>
<dbReference type="FunFam" id="1.25.10.10:FF:000204">
    <property type="entry name" value="Exportin 5"/>
    <property type="match status" value="1"/>
</dbReference>
<dbReference type="PANTHER" id="PTHR11223">
    <property type="entry name" value="EXPORTIN 1/5"/>
    <property type="match status" value="1"/>
</dbReference>
<dbReference type="GO" id="GO:0005737">
    <property type="term" value="C:cytoplasm"/>
    <property type="evidence" value="ECO:0007669"/>
    <property type="project" value="UniProtKB-SubCell"/>
</dbReference>
<dbReference type="AlphaFoldDB" id="A0A803JXI6"/>
<evidence type="ECO:0000256" key="12">
    <source>
        <dbReference type="ARBA" id="ARBA00057045"/>
    </source>
</evidence>
<protein>
    <recommendedName>
        <fullName evidence="13">Exportin-5</fullName>
    </recommendedName>
    <alternativeName>
        <fullName evidence="14">Ran-binding protein 21</fullName>
    </alternativeName>
</protein>
<evidence type="ECO:0000256" key="1">
    <source>
        <dbReference type="ARBA" id="ARBA00004123"/>
    </source>
</evidence>
<comment type="subcellular location">
    <subcellularLocation>
        <location evidence="2">Cytoplasm</location>
    </subcellularLocation>
    <subcellularLocation>
        <location evidence="1">Nucleus</location>
    </subcellularLocation>
</comment>
<gene>
    <name evidence="16" type="primary">xpo5</name>
</gene>
<evidence type="ECO:0000256" key="2">
    <source>
        <dbReference type="ARBA" id="ARBA00004496"/>
    </source>
</evidence>
<keyword evidence="11" id="KW-0539">Nucleus</keyword>
<evidence type="ECO:0000256" key="4">
    <source>
        <dbReference type="ARBA" id="ARBA00022448"/>
    </source>
</evidence>
<dbReference type="GO" id="GO:0006611">
    <property type="term" value="P:protein export from nucleus"/>
    <property type="evidence" value="ECO:0007669"/>
    <property type="project" value="InterPro"/>
</dbReference>
<dbReference type="InterPro" id="IPR001494">
    <property type="entry name" value="Importin-beta_N"/>
</dbReference>
<dbReference type="Pfam" id="PF03810">
    <property type="entry name" value="IBN_N"/>
    <property type="match status" value="1"/>
</dbReference>
<evidence type="ECO:0000313" key="16">
    <source>
        <dbReference type="Ensembl" id="ENSXETP00000112736"/>
    </source>
</evidence>
<keyword evidence="10" id="KW-0943">RNA-mediated gene silencing</keyword>
<dbReference type="GeneTree" id="ENSGT00940000153408"/>
<evidence type="ECO:0000256" key="3">
    <source>
        <dbReference type="ARBA" id="ARBA00009466"/>
    </source>
</evidence>
<keyword evidence="6" id="KW-0820">tRNA-binding</keyword>
<evidence type="ECO:0000256" key="5">
    <source>
        <dbReference type="ARBA" id="ARBA00022490"/>
    </source>
</evidence>
<reference evidence="16" key="2">
    <citation type="submission" date="2021-03" db="UniProtKB">
        <authorList>
            <consortium name="Ensembl"/>
        </authorList>
    </citation>
    <scope>IDENTIFICATION</scope>
</reference>
<evidence type="ECO:0000256" key="11">
    <source>
        <dbReference type="ARBA" id="ARBA00023242"/>
    </source>
</evidence>
<dbReference type="FunCoup" id="A0A803JXI6">
    <property type="interactions" value="3860"/>
</dbReference>
<evidence type="ECO:0000256" key="10">
    <source>
        <dbReference type="ARBA" id="ARBA00023158"/>
    </source>
</evidence>
<dbReference type="GO" id="GO:0031047">
    <property type="term" value="P:regulatory ncRNA-mediated gene silencing"/>
    <property type="evidence" value="ECO:0007669"/>
    <property type="project" value="UniProtKB-KW"/>
</dbReference>
<evidence type="ECO:0000259" key="15">
    <source>
        <dbReference type="SMART" id="SM00913"/>
    </source>
</evidence>
<dbReference type="Gene3D" id="1.25.10.10">
    <property type="entry name" value="Leucine-rich Repeat Variant"/>
    <property type="match status" value="1"/>
</dbReference>
<dbReference type="SMART" id="SM00913">
    <property type="entry name" value="IBN_N"/>
    <property type="match status" value="1"/>
</dbReference>
<dbReference type="GO" id="GO:0005634">
    <property type="term" value="C:nucleus"/>
    <property type="evidence" value="ECO:0007669"/>
    <property type="project" value="UniProtKB-SubCell"/>
</dbReference>
<proteinExistence type="inferred from homology"/>
<evidence type="ECO:0000256" key="13">
    <source>
        <dbReference type="ARBA" id="ARBA00073518"/>
    </source>
</evidence>